<dbReference type="EMBL" id="CM044703">
    <property type="protein sequence ID" value="KAI5674702.1"/>
    <property type="molecule type" value="Genomic_DNA"/>
</dbReference>
<evidence type="ECO:0000313" key="2">
    <source>
        <dbReference type="Proteomes" id="UP001060085"/>
    </source>
</evidence>
<protein>
    <submittedName>
        <fullName evidence="1">Uncharacterized protein</fullName>
    </submittedName>
</protein>
<comment type="caution">
    <text evidence="1">The sequence shown here is derived from an EMBL/GenBank/DDBJ whole genome shotgun (WGS) entry which is preliminary data.</text>
</comment>
<sequence length="356" mass="40985">MILMLFRCNLVNPFSEFLPCLLAWLKVEFPGIDGHQGPLYVGTGCFHRREVLCGRKFSKESKIELKNDIDMKETNMDELEERLKGLASCTYEENTKWGNEMGLKYGCPVEDVVTGLYIQCQGWRSVYCNPTRPAFLGVGGTTLDQILVQHKRWSEGDLQILLLKYSPVWYGLGKISLGQVMGYCTYCLWALNCLAALYYCIIPSLYLLKGISLFPQVRDPWFLPFGYVIVAEHIYSFLEFLWSGGTMQGWWNEQRIWLYKRTSSYLFGFVDTILKLLGFSESKFIISSFLMKMSSLKSVLEDMILQLLLSGILVLINLPLYNALLFRKDKGRIPSSVALKSVLWVLFLCTCFQFLY</sequence>
<gene>
    <name evidence="1" type="ORF">M9H77_15066</name>
</gene>
<organism evidence="1 2">
    <name type="scientific">Catharanthus roseus</name>
    <name type="common">Madagascar periwinkle</name>
    <name type="synonym">Vinca rosea</name>
    <dbReference type="NCBI Taxonomy" id="4058"/>
    <lineage>
        <taxon>Eukaryota</taxon>
        <taxon>Viridiplantae</taxon>
        <taxon>Streptophyta</taxon>
        <taxon>Embryophyta</taxon>
        <taxon>Tracheophyta</taxon>
        <taxon>Spermatophyta</taxon>
        <taxon>Magnoliopsida</taxon>
        <taxon>eudicotyledons</taxon>
        <taxon>Gunneridae</taxon>
        <taxon>Pentapetalae</taxon>
        <taxon>asterids</taxon>
        <taxon>lamiids</taxon>
        <taxon>Gentianales</taxon>
        <taxon>Apocynaceae</taxon>
        <taxon>Rauvolfioideae</taxon>
        <taxon>Vinceae</taxon>
        <taxon>Catharanthinae</taxon>
        <taxon>Catharanthus</taxon>
    </lineage>
</organism>
<reference evidence="2" key="1">
    <citation type="journal article" date="2023" name="Nat. Plants">
        <title>Single-cell RNA sequencing provides a high-resolution roadmap for understanding the multicellular compartmentation of specialized metabolism.</title>
        <authorList>
            <person name="Sun S."/>
            <person name="Shen X."/>
            <person name="Li Y."/>
            <person name="Li Y."/>
            <person name="Wang S."/>
            <person name="Li R."/>
            <person name="Zhang H."/>
            <person name="Shen G."/>
            <person name="Guo B."/>
            <person name="Wei J."/>
            <person name="Xu J."/>
            <person name="St-Pierre B."/>
            <person name="Chen S."/>
            <person name="Sun C."/>
        </authorList>
    </citation>
    <scope>NUCLEOTIDE SEQUENCE [LARGE SCALE GENOMIC DNA]</scope>
</reference>
<name>A0ACC0BQ26_CATRO</name>
<dbReference type="Proteomes" id="UP001060085">
    <property type="component" value="Linkage Group LG03"/>
</dbReference>
<proteinExistence type="predicted"/>
<accession>A0ACC0BQ26</accession>
<evidence type="ECO:0000313" key="1">
    <source>
        <dbReference type="EMBL" id="KAI5674702.1"/>
    </source>
</evidence>
<keyword evidence="2" id="KW-1185">Reference proteome</keyword>